<dbReference type="EMBL" id="LJHD01000233">
    <property type="protein sequence ID" value="ONI40676.1"/>
    <property type="molecule type" value="Genomic_DNA"/>
</dbReference>
<keyword evidence="2" id="KW-1185">Reference proteome</keyword>
<gene>
    <name evidence="1" type="ORF">AN640_08455</name>
</gene>
<protein>
    <submittedName>
        <fullName evidence="1">Uncharacterized protein</fullName>
    </submittedName>
</protein>
<reference evidence="1" key="1">
    <citation type="submission" date="2016-08" db="EMBL/GenBank/DDBJ databases">
        <authorList>
            <person name="Ngugi D.K."/>
            <person name="Miyake S."/>
            <person name="Stingl U."/>
        </authorList>
    </citation>
    <scope>NUCLEOTIDE SEQUENCE</scope>
    <source>
        <strain evidence="1">SCG-D08WGA-EpuloA1</strain>
    </source>
</reference>
<name>A0ACC8XD41_9FIRM</name>
<dbReference type="Proteomes" id="UP000188637">
    <property type="component" value="Unassembled WGS sequence"/>
</dbReference>
<evidence type="ECO:0000313" key="2">
    <source>
        <dbReference type="Proteomes" id="UP000188637"/>
    </source>
</evidence>
<sequence length="618" mass="70254">MIKKIIATLLSLTISATPIYAAEKVVFSDISQHWAKSNIESLTSNNILGGYPDGTFRPNEKLTRAELAACLKKIFNIPINIEGKEYYDVEDGQWYSDTIETVMHFGLMNDYGNEFKPKQPITREEVAYAIVQAFGMNREYITRINSSTKFTDSDQISYWARSAVDILATKGFLMGDPDGKLRPQCQMTRAEVTILLDRAIKESGYSYPRMNMDKNEVAENKHEKVKIIKYYKDSIVTKSSSISRWNFLAKRTIFEKNDILHTVDINDNKIIINKFNMTTLEKVGTIYLNKSLPIYGGFLATEDYYFVISGQNVRTTEEGYKDKEVINIEKYDKNFILKGTTSIKAGEISTTKPFDVGNVAMSLDNDKLIIHTSRTMFDENNMQNPQVQLTILIDIDMMEYENSYLEEVQINYAHPSFNQFVKFDGTQPILLHHGNAQPRGISVTKYGANARPIFEIPGTKKASQTGLTVGGFEISDNKYLTAINRIDYNLAKGFSNFVIEGLKKQERDVVLLITDKNKKTTREIRLTDYVGTNSMGSTPKLVSLGENKFMVLWMEFANAYGSEVLSQSLKYIIIDENGNKLSDINTFEEGKLSVYVQPIVKNGKVIWVAGEYYYSIQL</sequence>
<organism evidence="1 2">
    <name type="scientific">Candidatus Epulonipiscium fishelsonii</name>
    <dbReference type="NCBI Taxonomy" id="77094"/>
    <lineage>
        <taxon>Bacteria</taxon>
        <taxon>Bacillati</taxon>
        <taxon>Bacillota</taxon>
        <taxon>Clostridia</taxon>
        <taxon>Lachnospirales</taxon>
        <taxon>Lachnospiraceae</taxon>
        <taxon>Candidatus Epulonipiscium</taxon>
    </lineage>
</organism>
<evidence type="ECO:0000313" key="1">
    <source>
        <dbReference type="EMBL" id="ONI40676.1"/>
    </source>
</evidence>
<proteinExistence type="predicted"/>
<accession>A0ACC8XD41</accession>
<comment type="caution">
    <text evidence="1">The sequence shown here is derived from an EMBL/GenBank/DDBJ whole genome shotgun (WGS) entry which is preliminary data.</text>
</comment>